<name>A0A6B8KB70_9HYPH</name>
<proteinExistence type="predicted"/>
<evidence type="ECO:0000313" key="2">
    <source>
        <dbReference type="Proteomes" id="UP000309061"/>
    </source>
</evidence>
<protein>
    <submittedName>
        <fullName evidence="1">DUF938 domain-containing protein</fullName>
    </submittedName>
</protein>
<dbReference type="Gene3D" id="3.40.50.150">
    <property type="entry name" value="Vaccinia Virus protein VP39"/>
    <property type="match status" value="1"/>
</dbReference>
<accession>A0A6B8KB70</accession>
<dbReference type="SUPFAM" id="SSF53335">
    <property type="entry name" value="S-adenosyl-L-methionine-dependent methyltransferases"/>
    <property type="match status" value="1"/>
</dbReference>
<gene>
    <name evidence="1" type="ORF">H2LOC_003195</name>
</gene>
<dbReference type="InterPro" id="IPR010342">
    <property type="entry name" value="DUF938"/>
</dbReference>
<dbReference type="AlphaFoldDB" id="A0A6B8KB70"/>
<dbReference type="Pfam" id="PF06080">
    <property type="entry name" value="DUF938"/>
    <property type="match status" value="1"/>
</dbReference>
<dbReference type="OrthoDB" id="5525831at2"/>
<evidence type="ECO:0000313" key="1">
    <source>
        <dbReference type="EMBL" id="QGM44772.1"/>
    </source>
</evidence>
<organism evidence="1 2">
    <name type="scientific">Methylocystis heyeri</name>
    <dbReference type="NCBI Taxonomy" id="391905"/>
    <lineage>
        <taxon>Bacteria</taxon>
        <taxon>Pseudomonadati</taxon>
        <taxon>Pseudomonadota</taxon>
        <taxon>Alphaproteobacteria</taxon>
        <taxon>Hyphomicrobiales</taxon>
        <taxon>Methylocystaceae</taxon>
        <taxon>Methylocystis</taxon>
    </lineage>
</organism>
<dbReference type="PANTHER" id="PTHR20974">
    <property type="entry name" value="UPF0585 PROTEIN CG18661"/>
    <property type="match status" value="1"/>
</dbReference>
<reference evidence="1 2" key="1">
    <citation type="submission" date="2019-11" db="EMBL/GenBank/DDBJ databases">
        <title>The genome sequence of Methylocystis heyeri.</title>
        <authorList>
            <person name="Oshkin I.Y."/>
            <person name="Miroshnikov K."/>
            <person name="Dedysh S.N."/>
        </authorList>
    </citation>
    <scope>NUCLEOTIDE SEQUENCE [LARGE SCALE GENOMIC DNA]</scope>
    <source>
        <strain evidence="1 2">H2</strain>
    </source>
</reference>
<keyword evidence="2" id="KW-1185">Reference proteome</keyword>
<dbReference type="InterPro" id="IPR029063">
    <property type="entry name" value="SAM-dependent_MTases_sf"/>
</dbReference>
<sequence>MSDKRLYSAAAARNREPILSVLRGVLPARGLVLEVASGSGEHVVHFAAALPRVTFAPSDPGQKARESVAAWIASSGLENVQPPLALDAAQAPWPIARADAIICINMVHISPWAATMGLFENAAAILPTGAPLYLYGPYKRDGAHIAQSNADFDAGLRAQDPSWGVRDLEEVADLGRRAGFDGPETVEMPANNLSLIFRRRAPTSVR</sequence>
<dbReference type="EMBL" id="CP046052">
    <property type="protein sequence ID" value="QGM44772.1"/>
    <property type="molecule type" value="Genomic_DNA"/>
</dbReference>
<dbReference type="PANTHER" id="PTHR20974:SF0">
    <property type="entry name" value="UPF0585 PROTEIN CG18661"/>
    <property type="match status" value="1"/>
</dbReference>
<dbReference type="Proteomes" id="UP000309061">
    <property type="component" value="Chromosome"/>
</dbReference>
<dbReference type="KEGG" id="mhey:H2LOC_003195"/>
<dbReference type="RefSeq" id="WP_136495070.1">
    <property type="nucleotide sequence ID" value="NZ_CP046052.1"/>
</dbReference>